<organism evidence="1 2">
    <name type="scientific">Moraxella catarrhalis</name>
    <name type="common">Branhamella catarrhalis</name>
    <dbReference type="NCBI Taxonomy" id="480"/>
    <lineage>
        <taxon>Bacteria</taxon>
        <taxon>Pseudomonadati</taxon>
        <taxon>Pseudomonadota</taxon>
        <taxon>Gammaproteobacteria</taxon>
        <taxon>Moraxellales</taxon>
        <taxon>Moraxellaceae</taxon>
        <taxon>Moraxella</taxon>
    </lineage>
</organism>
<name>A0A198UE87_MORCA</name>
<accession>A0A198UE87</accession>
<gene>
    <name evidence="1" type="ORF">AO384_2088</name>
</gene>
<dbReference type="EMBL" id="LXHC01000028">
    <property type="protein sequence ID" value="OAU94731.1"/>
    <property type="molecule type" value="Genomic_DNA"/>
</dbReference>
<dbReference type="PATRIC" id="fig|480.237.peg.200"/>
<keyword evidence="2" id="KW-1185">Reference proteome</keyword>
<dbReference type="Proteomes" id="UP000078228">
    <property type="component" value="Unassembled WGS sequence"/>
</dbReference>
<evidence type="ECO:0000313" key="1">
    <source>
        <dbReference type="EMBL" id="OAU94731.1"/>
    </source>
</evidence>
<sequence>MLVLNLMTTQKYSKPVNYIRLKSQWVVFFMFYYLNNTAL</sequence>
<comment type="caution">
    <text evidence="1">The sequence shown here is derived from an EMBL/GenBank/DDBJ whole genome shotgun (WGS) entry which is preliminary data.</text>
</comment>
<evidence type="ECO:0000313" key="2">
    <source>
        <dbReference type="Proteomes" id="UP000078228"/>
    </source>
</evidence>
<protein>
    <submittedName>
        <fullName evidence="1">Uncharacterized protein</fullName>
    </submittedName>
</protein>
<reference evidence="1 2" key="1">
    <citation type="journal article" date="2016" name="Genome Biol. Evol.">
        <title>Comparative Genomic Analyses of the Moraxella catarrhalis Serosensitive and Seroresistant Lineages Demonstrate Their Independent Evolution.</title>
        <authorList>
            <person name="Earl J.P."/>
            <person name="de Vries S.P."/>
            <person name="Ahmed A."/>
            <person name="Powell E."/>
            <person name="Schultz M.P."/>
            <person name="Hermans P.W."/>
            <person name="Hill D.J."/>
            <person name="Zhou Z."/>
            <person name="Constantinidou C.I."/>
            <person name="Hu F.Z."/>
            <person name="Bootsma H.J."/>
            <person name="Ehrlich G.D."/>
        </authorList>
    </citation>
    <scope>NUCLEOTIDE SEQUENCE [LARGE SCALE GENOMIC DNA]</scope>
    <source>
        <strain evidence="1 2">Z7542</strain>
    </source>
</reference>
<proteinExistence type="predicted"/>
<dbReference type="AlphaFoldDB" id="A0A198UE87"/>